<dbReference type="GO" id="GO:0016757">
    <property type="term" value="F:glycosyltransferase activity"/>
    <property type="evidence" value="ECO:0007669"/>
    <property type="project" value="UniProtKB-KW"/>
</dbReference>
<dbReference type="RefSeq" id="WP_377975429.1">
    <property type="nucleotide sequence ID" value="NZ_JBBKYA010000002.1"/>
</dbReference>
<name>A0ABW6CX18_9BACT</name>
<proteinExistence type="predicted"/>
<dbReference type="SUPFAM" id="SSF53756">
    <property type="entry name" value="UDP-Glycosyltransferase/glycogen phosphorylase"/>
    <property type="match status" value="1"/>
</dbReference>
<dbReference type="EMBL" id="JBBKYA010000002">
    <property type="protein sequence ID" value="MFD3275467.1"/>
    <property type="molecule type" value="Genomic_DNA"/>
</dbReference>
<sequence length="417" mass="48636">MKESICFFFPYYEDSGVPVLFYRLANAIAASNPDIQVSVIDFENGSMWRNLIDLPNINKVKFEVNEPVSPPYGSVLIMQSLVPYYWPKELIIKPDQRLFFWNLHPHNLIPSLLPLPILRDLVMSNFDFYKIVAKLYPKLLRKLKQFVEVLLSNNGLYFMDKSNLELTEKYLYLNITNRQFLPVPADFVSKEVNYKGKTQLNESIKFGWIGRLCDFKSHILIYAIQCLNKIASNFEDRKFQFHIVGSGPMESYIKREVSKCDSIEIVYHGYLPHKQIDNFLKDVDILFAMGTSALEGAKLGIPTILLDPILKKVNDDYVFRMLQDTEEYDLGHFISNKDFIQNNTSLNDLLVNIFQNYETVSNDVLTYFMSNHHLEKVKDTFLEKIDNTTLTYSKLRADFFEKPKLLEIYNLVRGLKS</sequence>
<evidence type="ECO:0000259" key="1">
    <source>
        <dbReference type="Pfam" id="PF00534"/>
    </source>
</evidence>
<keyword evidence="3" id="KW-1185">Reference proteome</keyword>
<evidence type="ECO:0000313" key="2">
    <source>
        <dbReference type="EMBL" id="MFD3275467.1"/>
    </source>
</evidence>
<reference evidence="2 3" key="1">
    <citation type="submission" date="2024-03" db="EMBL/GenBank/DDBJ databases">
        <title>Aquirufa genome sequencing.</title>
        <authorList>
            <person name="Pitt A."/>
            <person name="Hahn M.W."/>
        </authorList>
    </citation>
    <scope>NUCLEOTIDE SEQUENCE [LARGE SCALE GENOMIC DNA]</scope>
    <source>
        <strain evidence="2 3">PLAD-142S6K</strain>
    </source>
</reference>
<evidence type="ECO:0000313" key="3">
    <source>
        <dbReference type="Proteomes" id="UP001598114"/>
    </source>
</evidence>
<protein>
    <submittedName>
        <fullName evidence="2">Glycosyltransferase</fullName>
        <ecNumber evidence="2">2.4.-.-</ecNumber>
    </submittedName>
</protein>
<dbReference type="Gene3D" id="3.40.50.2000">
    <property type="entry name" value="Glycogen Phosphorylase B"/>
    <property type="match status" value="1"/>
</dbReference>
<gene>
    <name evidence="2" type="ORF">SKC38_04405</name>
</gene>
<keyword evidence="2" id="KW-0328">Glycosyltransferase</keyword>
<dbReference type="EC" id="2.4.-.-" evidence="2"/>
<organism evidence="2 3">
    <name type="scientific">Aquirufa echingensis</name>
    <dbReference type="NCBI Taxonomy" id="3096516"/>
    <lineage>
        <taxon>Bacteria</taxon>
        <taxon>Pseudomonadati</taxon>
        <taxon>Bacteroidota</taxon>
        <taxon>Cytophagia</taxon>
        <taxon>Cytophagales</taxon>
        <taxon>Flectobacillaceae</taxon>
        <taxon>Aquirufa</taxon>
    </lineage>
</organism>
<feature type="domain" description="Glycosyl transferase family 1" evidence="1">
    <location>
        <begin position="222"/>
        <end position="307"/>
    </location>
</feature>
<keyword evidence="2" id="KW-0808">Transferase</keyword>
<dbReference type="Proteomes" id="UP001598114">
    <property type="component" value="Unassembled WGS sequence"/>
</dbReference>
<comment type="caution">
    <text evidence="2">The sequence shown here is derived from an EMBL/GenBank/DDBJ whole genome shotgun (WGS) entry which is preliminary data.</text>
</comment>
<dbReference type="Pfam" id="PF00534">
    <property type="entry name" value="Glycos_transf_1"/>
    <property type="match status" value="1"/>
</dbReference>
<accession>A0ABW6CX18</accession>
<dbReference type="InterPro" id="IPR001296">
    <property type="entry name" value="Glyco_trans_1"/>
</dbReference>